<dbReference type="InterPro" id="IPR029058">
    <property type="entry name" value="AB_hydrolase_fold"/>
</dbReference>
<sequence length="328" mass="36021">MRTPMPIEWVTPRAAPALDPQIVECMRRMGAAAANAPRRHTISIEEGRRNAEVLRAPWAEGGPAMARTVERQVPTRHGEVRIRIYYPAQRTLPGAMVYAHGGGFVMFSLDTHDRVMREYAGRAGIVVIGIDYTLAPEAPFPQPLDECVDLMHWLADHAASLDIDPAQLFIGGDSAGANLSVGTCLTLRDEGARLPRGMLLNYGVYTTELLSGSALRYGAGEYGLSLHMRAWFQGLYLRDAKDFTDPRMASLHAQLEGLPPAFFVITECDPLQDDSVQMAEKLAAAGVEVQSTLYRGTIHGFLESVSVADVAGRAFDDSAEWLQRLARR</sequence>
<dbReference type="GO" id="GO:0004771">
    <property type="term" value="F:sterol ester esterase activity"/>
    <property type="evidence" value="ECO:0007669"/>
    <property type="project" value="TreeGrafter"/>
</dbReference>
<keyword evidence="2" id="KW-0378">Hydrolase</keyword>
<dbReference type="GO" id="GO:0019433">
    <property type="term" value="P:triglyceride catabolic process"/>
    <property type="evidence" value="ECO:0007669"/>
    <property type="project" value="TreeGrafter"/>
</dbReference>
<protein>
    <submittedName>
        <fullName evidence="2">Acetyl esterase</fullName>
        <ecNumber evidence="2">3.1.1.-</ecNumber>
    </submittedName>
</protein>
<dbReference type="Pfam" id="PF07859">
    <property type="entry name" value="Abhydrolase_3"/>
    <property type="match status" value="1"/>
</dbReference>
<evidence type="ECO:0000313" key="3">
    <source>
        <dbReference type="Proteomes" id="UP001242045"/>
    </source>
</evidence>
<organism evidence="2 3">
    <name type="scientific">Variovorax boronicumulans</name>
    <dbReference type="NCBI Taxonomy" id="436515"/>
    <lineage>
        <taxon>Bacteria</taxon>
        <taxon>Pseudomonadati</taxon>
        <taxon>Pseudomonadota</taxon>
        <taxon>Betaproteobacteria</taxon>
        <taxon>Burkholderiales</taxon>
        <taxon>Comamonadaceae</taxon>
        <taxon>Variovorax</taxon>
    </lineage>
</organism>
<dbReference type="SUPFAM" id="SSF53474">
    <property type="entry name" value="alpha/beta-Hydrolases"/>
    <property type="match status" value="1"/>
</dbReference>
<comment type="caution">
    <text evidence="2">The sequence shown here is derived from an EMBL/GenBank/DDBJ whole genome shotgun (WGS) entry which is preliminary data.</text>
</comment>
<dbReference type="Proteomes" id="UP001242045">
    <property type="component" value="Unassembled WGS sequence"/>
</dbReference>
<dbReference type="GO" id="GO:0004806">
    <property type="term" value="F:triacylglycerol lipase activity"/>
    <property type="evidence" value="ECO:0007669"/>
    <property type="project" value="TreeGrafter"/>
</dbReference>
<name>A0AAW8D1Q1_9BURK</name>
<gene>
    <name evidence="2" type="ORF">J2W31_005512</name>
</gene>
<dbReference type="InterPro" id="IPR013094">
    <property type="entry name" value="AB_hydrolase_3"/>
</dbReference>
<feature type="domain" description="Alpha/beta hydrolase fold-3" evidence="1">
    <location>
        <begin position="96"/>
        <end position="302"/>
    </location>
</feature>
<dbReference type="GO" id="GO:0005829">
    <property type="term" value="C:cytosol"/>
    <property type="evidence" value="ECO:0007669"/>
    <property type="project" value="TreeGrafter"/>
</dbReference>
<dbReference type="EC" id="3.1.1.-" evidence="2"/>
<evidence type="ECO:0000259" key="1">
    <source>
        <dbReference type="Pfam" id="PF07859"/>
    </source>
</evidence>
<dbReference type="Gene3D" id="3.40.50.1820">
    <property type="entry name" value="alpha/beta hydrolase"/>
    <property type="match status" value="1"/>
</dbReference>
<dbReference type="PANTHER" id="PTHR23025">
    <property type="entry name" value="TRIACYLGLYCEROL LIPASE"/>
    <property type="match status" value="1"/>
</dbReference>
<dbReference type="EMBL" id="JAUSRD010000017">
    <property type="protein sequence ID" value="MDP9896377.1"/>
    <property type="molecule type" value="Genomic_DNA"/>
</dbReference>
<accession>A0AAW8D1Q1</accession>
<evidence type="ECO:0000313" key="2">
    <source>
        <dbReference type="EMBL" id="MDP9896377.1"/>
    </source>
</evidence>
<dbReference type="AlphaFoldDB" id="A0AAW8D1Q1"/>
<reference evidence="2" key="1">
    <citation type="submission" date="2023-07" db="EMBL/GenBank/DDBJ databases">
        <title>Sorghum-associated microbial communities from plants grown in Nebraska, USA.</title>
        <authorList>
            <person name="Schachtman D."/>
        </authorList>
    </citation>
    <scope>NUCLEOTIDE SEQUENCE</scope>
    <source>
        <strain evidence="2">DS3754</strain>
    </source>
</reference>
<dbReference type="RefSeq" id="WP_306882396.1">
    <property type="nucleotide sequence ID" value="NZ_JAUSRD010000017.1"/>
</dbReference>
<dbReference type="PANTHER" id="PTHR23025:SF3">
    <property type="entry name" value="HORMONE-SENSITIVE LIPASE"/>
    <property type="match status" value="1"/>
</dbReference>
<proteinExistence type="predicted"/>